<reference evidence="1 2" key="1">
    <citation type="journal article" date="2021" name="Sci. Rep.">
        <title>The distribution of antibiotic resistance genes in chicken gut microbiota commensals.</title>
        <authorList>
            <person name="Juricova H."/>
            <person name="Matiasovicova J."/>
            <person name="Kubasova T."/>
            <person name="Cejkova D."/>
            <person name="Rychlik I."/>
        </authorList>
    </citation>
    <scope>NUCLEOTIDE SEQUENCE [LARGE SCALE GENOMIC DNA]</scope>
    <source>
        <strain evidence="1 2">An564</strain>
    </source>
</reference>
<accession>A0ABS2GLM8</accession>
<comment type="caution">
    <text evidence="1">The sequence shown here is derived from an EMBL/GenBank/DDBJ whole genome shotgun (WGS) entry which is preliminary data.</text>
</comment>
<protein>
    <submittedName>
        <fullName evidence="1">Uncharacterized protein</fullName>
    </submittedName>
</protein>
<evidence type="ECO:0000313" key="1">
    <source>
        <dbReference type="EMBL" id="MBM6922713.1"/>
    </source>
</evidence>
<gene>
    <name evidence="1" type="ORF">H9X81_03270</name>
</gene>
<evidence type="ECO:0000313" key="2">
    <source>
        <dbReference type="Proteomes" id="UP000724149"/>
    </source>
</evidence>
<dbReference type="EMBL" id="JACSNR010000002">
    <property type="protein sequence ID" value="MBM6922713.1"/>
    <property type="molecule type" value="Genomic_DNA"/>
</dbReference>
<organism evidence="1 2">
    <name type="scientific">Hydrogenoanaerobacterium saccharovorans</name>
    <dbReference type="NCBI Taxonomy" id="474960"/>
    <lineage>
        <taxon>Bacteria</taxon>
        <taxon>Bacillati</taxon>
        <taxon>Bacillota</taxon>
        <taxon>Clostridia</taxon>
        <taxon>Eubacteriales</taxon>
        <taxon>Oscillospiraceae</taxon>
        <taxon>Hydrogenoanaerobacterium</taxon>
    </lineage>
</organism>
<proteinExistence type="predicted"/>
<keyword evidence="2" id="KW-1185">Reference proteome</keyword>
<dbReference type="Proteomes" id="UP000724149">
    <property type="component" value="Unassembled WGS sequence"/>
</dbReference>
<sequence length="165" mass="18236">MDGRKTNLFVRRDAHSVSTMRAGGWSAASEGENLDCNRFSIRVDLPISDTVGLGWILRESWITATRQQQSNLWTGRIHHIRLSHGGVSGVLCTSSESTVPLSRSRSRFRRIGLLRGCAAKLSLIYLATTFEASASNSLCQESPRCFAKQNPLCCQVISDLPCHDI</sequence>
<name>A0ABS2GLM8_9FIRM</name>